<evidence type="ECO:0000313" key="1">
    <source>
        <dbReference type="EMBL" id="MEA5443325.1"/>
    </source>
</evidence>
<dbReference type="EMBL" id="JAYGHY010000045">
    <property type="protein sequence ID" value="MEA5443325.1"/>
    <property type="molecule type" value="Genomic_DNA"/>
</dbReference>
<organism evidence="1 2">
    <name type="scientific">Cyanobium gracile UHCC 0281</name>
    <dbReference type="NCBI Taxonomy" id="3110309"/>
    <lineage>
        <taxon>Bacteria</taxon>
        <taxon>Bacillati</taxon>
        <taxon>Cyanobacteriota</taxon>
        <taxon>Cyanophyceae</taxon>
        <taxon>Synechococcales</taxon>
        <taxon>Prochlorococcaceae</taxon>
        <taxon>Cyanobium</taxon>
    </lineage>
</organism>
<sequence length="430" mass="47316">MTSQRPDPIAVLREQETHRLPWLLPIRHGRMAQSPLAFFRGAAAQMAIDLAWQPHSGVMVQLCGDAHLMNFGFYASPERTLVFGVNDFDETLPGPYEWDLKRLLASVMLAADSLGIAADDARSIVRRSARRYRQAHRDLLGLGYLDLWYHRVDVAAYREGVKHKPLRESLDAIAEQAQHNDNRRAARKLCQRDADGVLRFRHDPPLLWSLESLASQGADPVALRRSVEQSIARYRASLRPEMQWLVGRYTVLDFALKTVGVGSVGTRCAIALLQGRDDDDLLILQSKEAGASVLEAHLGASTAGSPGERVVRGQRLIQTVSDSFLGWVEAAPGGVASYWRQFRDWKAMVQLENLDRDALADYGELCAAVLAKAHARSGDGEAIAAHLEAMGDPDGLLADFAGAYADQSRADHQRLVAAIADGELQAQSLG</sequence>
<dbReference type="Proteomes" id="UP001302329">
    <property type="component" value="Unassembled WGS sequence"/>
</dbReference>
<dbReference type="RefSeq" id="WP_323357325.1">
    <property type="nucleotide sequence ID" value="NZ_JAYGHY010000045.1"/>
</dbReference>
<accession>A0ABU5SXR9</accession>
<dbReference type="PANTHER" id="PTHR39441:SF1">
    <property type="entry name" value="DUF2252 DOMAIN-CONTAINING PROTEIN"/>
    <property type="match status" value="1"/>
</dbReference>
<protein>
    <submittedName>
        <fullName evidence="1">DUF2252 domain-containing protein</fullName>
    </submittedName>
</protein>
<reference evidence="1 2" key="1">
    <citation type="submission" date="2023-12" db="EMBL/GenBank/DDBJ databases">
        <title>Baltic Sea Cyanobacteria.</title>
        <authorList>
            <person name="Delbaje E."/>
            <person name="Fewer D.P."/>
            <person name="Shishido T.K."/>
        </authorList>
    </citation>
    <scope>NUCLEOTIDE SEQUENCE [LARGE SCALE GENOMIC DNA]</scope>
    <source>
        <strain evidence="1 2">UHCC 0281</strain>
    </source>
</reference>
<gene>
    <name evidence="1" type="ORF">VB739_12240</name>
</gene>
<dbReference type="PANTHER" id="PTHR39441">
    <property type="entry name" value="DUF2252 DOMAIN-CONTAINING PROTEIN"/>
    <property type="match status" value="1"/>
</dbReference>
<evidence type="ECO:0000313" key="2">
    <source>
        <dbReference type="Proteomes" id="UP001302329"/>
    </source>
</evidence>
<keyword evidence="2" id="KW-1185">Reference proteome</keyword>
<proteinExistence type="predicted"/>
<comment type="caution">
    <text evidence="1">The sequence shown here is derived from an EMBL/GenBank/DDBJ whole genome shotgun (WGS) entry which is preliminary data.</text>
</comment>
<dbReference type="InterPro" id="IPR018721">
    <property type="entry name" value="DUF2252"/>
</dbReference>
<name>A0ABU5SXR9_9CYAN</name>
<dbReference type="Pfam" id="PF10009">
    <property type="entry name" value="DUF2252"/>
    <property type="match status" value="1"/>
</dbReference>